<dbReference type="Proteomes" id="UP000076063">
    <property type="component" value="Unassembled WGS sequence"/>
</dbReference>
<name>A0A822WLY4_9ENTR</name>
<dbReference type="EMBL" id="FJZI01000001">
    <property type="protein sequence ID" value="CZX05641.1"/>
    <property type="molecule type" value="Genomic_DNA"/>
</dbReference>
<accession>A0A822WLY4</accession>
<gene>
    <name evidence="1" type="ORF">SAMEA2273372_00442</name>
</gene>
<evidence type="ECO:0000313" key="1">
    <source>
        <dbReference type="EMBL" id="CZX05641.1"/>
    </source>
</evidence>
<protein>
    <submittedName>
        <fullName evidence="1">Uncharacterized protein</fullName>
    </submittedName>
</protein>
<sequence>MLANARQFMPVRIAQIGNIKVGAVGGSCTGHAFIFPTRTEARCMEASDNVRVICSESEHCPVSRRRGLLVKRRTNAEAKFVIRMIFVSPHCPAISPGGQTCIAQHVKNSVIKVHGALKVICPNRDISQHFKHPLFRQSEQRLSQSSYLHHHPGQDHRHASAGRLGDKKCWLTSSCADNTKTV</sequence>
<organism evidence="1 2">
    <name type="scientific">Enterobacter bugandensis</name>
    <dbReference type="NCBI Taxonomy" id="881260"/>
    <lineage>
        <taxon>Bacteria</taxon>
        <taxon>Pseudomonadati</taxon>
        <taxon>Pseudomonadota</taxon>
        <taxon>Gammaproteobacteria</taxon>
        <taxon>Enterobacterales</taxon>
        <taxon>Enterobacteriaceae</taxon>
        <taxon>Enterobacter</taxon>
    </lineage>
</organism>
<reference evidence="1 2" key="1">
    <citation type="submission" date="2016-03" db="EMBL/GenBank/DDBJ databases">
        <authorList>
            <consortium name="Pathogen Informatics"/>
        </authorList>
    </citation>
    <scope>NUCLEOTIDE SEQUENCE [LARGE SCALE GENOMIC DNA]</scope>
    <source>
        <strain evidence="2">e1527</strain>
    </source>
</reference>
<evidence type="ECO:0000313" key="2">
    <source>
        <dbReference type="Proteomes" id="UP000076063"/>
    </source>
</evidence>
<comment type="caution">
    <text evidence="1">The sequence shown here is derived from an EMBL/GenBank/DDBJ whole genome shotgun (WGS) entry which is preliminary data.</text>
</comment>
<proteinExistence type="predicted"/>
<dbReference type="AlphaFoldDB" id="A0A822WLY4"/>